<dbReference type="Pfam" id="PF14199">
    <property type="entry name" value="DUF4317"/>
    <property type="match status" value="1"/>
</dbReference>
<dbReference type="EMBL" id="DVHM01000082">
    <property type="protein sequence ID" value="HIR70635.1"/>
    <property type="molecule type" value="Genomic_DNA"/>
</dbReference>
<reference evidence="1" key="1">
    <citation type="submission" date="2020-10" db="EMBL/GenBank/DDBJ databases">
        <authorList>
            <person name="Gilroy R."/>
        </authorList>
    </citation>
    <scope>NUCLEOTIDE SEQUENCE</scope>
    <source>
        <strain evidence="1">ChiSjej5B23-6657</strain>
    </source>
</reference>
<gene>
    <name evidence="1" type="ORF">IAA55_05075</name>
</gene>
<evidence type="ECO:0000313" key="2">
    <source>
        <dbReference type="Proteomes" id="UP000823912"/>
    </source>
</evidence>
<accession>A0A9D1E967</accession>
<name>A0A9D1E967_9FIRM</name>
<protein>
    <submittedName>
        <fullName evidence="1">DUF4317 domain-containing protein</fullName>
    </submittedName>
</protein>
<evidence type="ECO:0000313" key="1">
    <source>
        <dbReference type="EMBL" id="HIR70635.1"/>
    </source>
</evidence>
<reference evidence="1" key="2">
    <citation type="journal article" date="2021" name="PeerJ">
        <title>Extensive microbial diversity within the chicken gut microbiome revealed by metagenomics and culture.</title>
        <authorList>
            <person name="Gilroy R."/>
            <person name="Ravi A."/>
            <person name="Getino M."/>
            <person name="Pursley I."/>
            <person name="Horton D.L."/>
            <person name="Alikhan N.F."/>
            <person name="Baker D."/>
            <person name="Gharbi K."/>
            <person name="Hall N."/>
            <person name="Watson M."/>
            <person name="Adriaenssens E.M."/>
            <person name="Foster-Nyarko E."/>
            <person name="Jarju S."/>
            <person name="Secka A."/>
            <person name="Antonio M."/>
            <person name="Oren A."/>
            <person name="Chaudhuri R.R."/>
            <person name="La Ragione R."/>
            <person name="Hildebrand F."/>
            <person name="Pallen M.J."/>
        </authorList>
    </citation>
    <scope>NUCLEOTIDE SEQUENCE</scope>
    <source>
        <strain evidence="1">ChiSjej5B23-6657</strain>
    </source>
</reference>
<dbReference type="InterPro" id="IPR025466">
    <property type="entry name" value="DUF4317"/>
</dbReference>
<organism evidence="1 2">
    <name type="scientific">Candidatus Pullilachnospira gallistercoris</name>
    <dbReference type="NCBI Taxonomy" id="2840911"/>
    <lineage>
        <taxon>Bacteria</taxon>
        <taxon>Bacillati</taxon>
        <taxon>Bacillota</taxon>
        <taxon>Clostridia</taxon>
        <taxon>Lachnospirales</taxon>
        <taxon>Lachnospiraceae</taxon>
        <taxon>Lachnospiraceae incertae sedis</taxon>
        <taxon>Candidatus Pullilachnospira</taxon>
    </lineage>
</organism>
<proteinExistence type="predicted"/>
<dbReference type="Proteomes" id="UP000823912">
    <property type="component" value="Unassembled WGS sequence"/>
</dbReference>
<comment type="caution">
    <text evidence="1">The sequence shown here is derived from an EMBL/GenBank/DDBJ whole genome shotgun (WGS) entry which is preliminary data.</text>
</comment>
<sequence>MNKKEIAEIKRRFKKESCTFTTMCGCYVDASKEKVVTFRETFLNLEDEEFHKYLEIAGKCLSGTLGNNLLELEFPIEEEAPGGHQQILMALRDSRLTDDNLVNAYYDLIIDTYDYVGNYLILLFHDAYDVPMKTKDNLDLGDSEEVYEYLLCAICPVTLSKPGLGYREAEHRIGARDRDWIVGATETGFTFPCFTERSTDIHSVLVYTKNAKEPHREFWENGLGCRSKQTTAEKQNAFTNMVTQALGPDDEETGEKILDIQQSLNEFVLAEEEKMDKDDPLPFTPEAVTEVLTEGGVPVEKAERIQKNYEEYFEDTLPDAKELLDPKALKANEPRAEKKVLQEKVADLTKKLEEAGVIGKDGKEADIVVKVSPEKLPLVTSAFVDGHRCLVIPLDDDEQACINGEEREL</sequence>
<dbReference type="AlphaFoldDB" id="A0A9D1E967"/>